<accession>R7MVX0</accession>
<dbReference type="InterPro" id="IPR031107">
    <property type="entry name" value="Small_HSP"/>
</dbReference>
<name>R7MVX0_MEGEL</name>
<feature type="domain" description="SHSP" evidence="3">
    <location>
        <begin position="30"/>
        <end position="143"/>
    </location>
</feature>
<gene>
    <name evidence="4" type="ORF">BN715_01569</name>
</gene>
<dbReference type="CDD" id="cd06471">
    <property type="entry name" value="ACD_LpsHSP_like"/>
    <property type="match status" value="1"/>
</dbReference>
<dbReference type="InterPro" id="IPR008978">
    <property type="entry name" value="HSP20-like_chaperone"/>
</dbReference>
<dbReference type="PROSITE" id="PS01031">
    <property type="entry name" value="SHSP"/>
    <property type="match status" value="1"/>
</dbReference>
<protein>
    <submittedName>
        <fullName evidence="4">Hsp20/alpha crystallin family protein</fullName>
    </submittedName>
</protein>
<evidence type="ECO:0000313" key="4">
    <source>
        <dbReference type="EMBL" id="CDF05304.1"/>
    </source>
</evidence>
<comment type="similarity">
    <text evidence="1 2">Belongs to the small heat shock protein (HSP20) family.</text>
</comment>
<dbReference type="SUPFAM" id="SSF49764">
    <property type="entry name" value="HSP20-like chaperones"/>
    <property type="match status" value="1"/>
</dbReference>
<organism evidence="4">
    <name type="scientific">Megasphaera elsdenii CAG:570</name>
    <dbReference type="NCBI Taxonomy" id="1263087"/>
    <lineage>
        <taxon>Bacteria</taxon>
        <taxon>Bacillati</taxon>
        <taxon>Bacillota</taxon>
        <taxon>Negativicutes</taxon>
        <taxon>Veillonellales</taxon>
        <taxon>Veillonellaceae</taxon>
        <taxon>Megasphaera</taxon>
    </lineage>
</organism>
<dbReference type="AlphaFoldDB" id="R7MVX0"/>
<dbReference type="InterPro" id="IPR002068">
    <property type="entry name" value="A-crystallin/Hsp20_dom"/>
</dbReference>
<dbReference type="Proteomes" id="UP000017908">
    <property type="component" value="Unassembled WGS sequence"/>
</dbReference>
<dbReference type="EMBL" id="CBKE010000253">
    <property type="protein sequence ID" value="CDF05304.1"/>
    <property type="molecule type" value="Genomic_DNA"/>
</dbReference>
<dbReference type="Gene3D" id="2.60.40.790">
    <property type="match status" value="1"/>
</dbReference>
<dbReference type="PANTHER" id="PTHR11527">
    <property type="entry name" value="HEAT-SHOCK PROTEIN 20 FAMILY MEMBER"/>
    <property type="match status" value="1"/>
</dbReference>
<evidence type="ECO:0000256" key="1">
    <source>
        <dbReference type="PROSITE-ProRule" id="PRU00285"/>
    </source>
</evidence>
<comment type="caution">
    <text evidence="4">The sequence shown here is derived from an EMBL/GenBank/DDBJ whole genome shotgun (WGS) entry which is preliminary data.</text>
</comment>
<evidence type="ECO:0000259" key="3">
    <source>
        <dbReference type="PROSITE" id="PS01031"/>
    </source>
</evidence>
<reference evidence="4" key="1">
    <citation type="submission" date="2012-11" db="EMBL/GenBank/DDBJ databases">
        <title>Dependencies among metagenomic species, viruses, plasmids and units of genetic variation.</title>
        <authorList>
            <person name="Nielsen H.B."/>
            <person name="Almeida M."/>
            <person name="Juncker A.S."/>
            <person name="Rasmussen S."/>
            <person name="Li J."/>
            <person name="Sunagawa S."/>
            <person name="Plichta D."/>
            <person name="Gautier L."/>
            <person name="Le Chatelier E."/>
            <person name="Peletier E."/>
            <person name="Bonde I."/>
            <person name="Nielsen T."/>
            <person name="Manichanh C."/>
            <person name="Arumugam M."/>
            <person name="Batto J."/>
            <person name="Santos M.B.Q.D."/>
            <person name="Blom N."/>
            <person name="Borruel N."/>
            <person name="Burgdorf K.S."/>
            <person name="Boumezbeur F."/>
            <person name="Casellas F."/>
            <person name="Dore J."/>
            <person name="Guarner F."/>
            <person name="Hansen T."/>
            <person name="Hildebrand F."/>
            <person name="Kaas R.S."/>
            <person name="Kennedy S."/>
            <person name="Kristiansen K."/>
            <person name="Kultima J.R."/>
            <person name="Leonard P."/>
            <person name="Levenez F."/>
            <person name="Lund O."/>
            <person name="Moumen B."/>
            <person name="Le Paslier D."/>
            <person name="Pons N."/>
            <person name="Pedersen O."/>
            <person name="Prifti E."/>
            <person name="Qin J."/>
            <person name="Raes J."/>
            <person name="Tap J."/>
            <person name="Tims S."/>
            <person name="Ussery D.W."/>
            <person name="Yamada T."/>
            <person name="MetaHit consortium"/>
            <person name="Renault P."/>
            <person name="Sicheritz-Ponten T."/>
            <person name="Bork P."/>
            <person name="Wang J."/>
            <person name="Brunak S."/>
            <person name="Ehrlich S.D."/>
        </authorList>
    </citation>
    <scope>NUCLEOTIDE SEQUENCE [LARGE SCALE GENOMIC DNA]</scope>
</reference>
<dbReference type="Pfam" id="PF00011">
    <property type="entry name" value="HSP20"/>
    <property type="match status" value="1"/>
</dbReference>
<proteinExistence type="inferred from homology"/>
<evidence type="ECO:0000256" key="2">
    <source>
        <dbReference type="RuleBase" id="RU003616"/>
    </source>
</evidence>
<sequence length="143" mass="16501">MMKSLFPIIDNNEFSVPDVFDNFFNDFMWPQQQFSMPKVDIEDRGSEYVMTANLPGVHKEDIHLSYDNNVLTLSTTQQAENNIQDDQKNYICRERSSSSFCRQFPVTGIQEDNIHASFDNGVLTIVLPKDAQQVQPDHIINIQ</sequence>